<sequence>MTIVDYDHDSGHISQPQVFAFIKDNLTHEKVFIQTYSLNFESLKLFGYRGSPDSKLLSLGCVDDRHFIALALGRELLVYKLGEVGMPVFKFTNQLSDWAVVRTVPHVDSIAAGDQTGRISLYQHIFEDSRKRKRDDRGRRHFVAAALYHWHAHPVNDIAFSPSGTQMYSGSVENVLVRWNIKNPNIREFTARIQSAIQHITVSPDNQTVAVSLVDNGIALVSSHMQLYAMIQKLTWCLPPEPGQTVLPAKMSYDPNSRCVVLNGRLGHLQFVSLDRNELQHSMDVCECNYVREPDTLLYLMQVVRVALSEDGSWMATVEMRDDHCTAREVDKHIFLTTSNSSSLQTRHPALSDASGGGRPKRDGSWMATVEMRDDHCTPGRC</sequence>
<dbReference type="GO" id="GO:2000234">
    <property type="term" value="P:positive regulation of rRNA processing"/>
    <property type="evidence" value="ECO:0007669"/>
    <property type="project" value="TreeGrafter"/>
</dbReference>
<evidence type="ECO:0000313" key="12">
    <source>
        <dbReference type="Proteomes" id="UP000291343"/>
    </source>
</evidence>
<feature type="region of interest" description="Disordered" evidence="9">
    <location>
        <begin position="344"/>
        <end position="366"/>
    </location>
</feature>
<evidence type="ECO:0000256" key="2">
    <source>
        <dbReference type="ARBA" id="ARBA00022517"/>
    </source>
</evidence>
<dbReference type="GO" id="GO:0006364">
    <property type="term" value="P:rRNA processing"/>
    <property type="evidence" value="ECO:0007669"/>
    <property type="project" value="UniProtKB-KW"/>
</dbReference>
<keyword evidence="2" id="KW-0690">Ribosome biogenesis</keyword>
<name>A0A482WH87_LAOST</name>
<dbReference type="SUPFAM" id="SSF50978">
    <property type="entry name" value="WD40 repeat-like"/>
    <property type="match status" value="1"/>
</dbReference>
<dbReference type="InterPro" id="IPR053826">
    <property type="entry name" value="WDR75"/>
</dbReference>
<dbReference type="PANTHER" id="PTHR44215:SF1">
    <property type="entry name" value="WD REPEAT-CONTAINING PROTEIN 75"/>
    <property type="match status" value="1"/>
</dbReference>
<evidence type="ECO:0000256" key="3">
    <source>
        <dbReference type="ARBA" id="ARBA00022552"/>
    </source>
</evidence>
<evidence type="ECO:0000256" key="4">
    <source>
        <dbReference type="ARBA" id="ARBA00022574"/>
    </source>
</evidence>
<protein>
    <recommendedName>
        <fullName evidence="10">WD repeat-containing protein 75 second beta-propeller domain-containing protein</fullName>
    </recommendedName>
</protein>
<accession>A0A482WH87</accession>
<feature type="repeat" description="WD" evidence="8">
    <location>
        <begin position="148"/>
        <end position="189"/>
    </location>
</feature>
<evidence type="ECO:0000256" key="5">
    <source>
        <dbReference type="ARBA" id="ARBA00022737"/>
    </source>
</evidence>
<evidence type="ECO:0000256" key="6">
    <source>
        <dbReference type="ARBA" id="ARBA00023163"/>
    </source>
</evidence>
<keyword evidence="5" id="KW-0677">Repeat</keyword>
<dbReference type="Pfam" id="PF23769">
    <property type="entry name" value="Beta-prop_WDR75_2nd"/>
    <property type="match status" value="1"/>
</dbReference>
<dbReference type="SMART" id="SM00320">
    <property type="entry name" value="WD40"/>
    <property type="match status" value="2"/>
</dbReference>
<comment type="subcellular location">
    <subcellularLocation>
        <location evidence="1">Nucleus</location>
        <location evidence="1">Nucleolus</location>
    </subcellularLocation>
</comment>
<dbReference type="OrthoDB" id="4096at2759"/>
<dbReference type="PANTHER" id="PTHR44215">
    <property type="entry name" value="WD REPEAT-CONTAINING PROTEIN 75"/>
    <property type="match status" value="1"/>
</dbReference>
<dbReference type="PROSITE" id="PS50082">
    <property type="entry name" value="WD_REPEATS_2"/>
    <property type="match status" value="1"/>
</dbReference>
<dbReference type="GO" id="GO:0032040">
    <property type="term" value="C:small-subunit processome"/>
    <property type="evidence" value="ECO:0007669"/>
    <property type="project" value="InterPro"/>
</dbReference>
<evidence type="ECO:0000256" key="8">
    <source>
        <dbReference type="PROSITE-ProRule" id="PRU00221"/>
    </source>
</evidence>
<dbReference type="Pfam" id="PF23869">
    <property type="entry name" value="Beta-prop_WDR75_1st"/>
    <property type="match status" value="1"/>
</dbReference>
<keyword evidence="6" id="KW-0804">Transcription</keyword>
<dbReference type="AlphaFoldDB" id="A0A482WH87"/>
<reference evidence="11 12" key="1">
    <citation type="journal article" date="2017" name="Gigascience">
        <title>Genome sequence of the small brown planthopper, Laodelphax striatellus.</title>
        <authorList>
            <person name="Zhu J."/>
            <person name="Jiang F."/>
            <person name="Wang X."/>
            <person name="Yang P."/>
            <person name="Bao Y."/>
            <person name="Zhao W."/>
            <person name="Wang W."/>
            <person name="Lu H."/>
            <person name="Wang Q."/>
            <person name="Cui N."/>
            <person name="Li J."/>
            <person name="Chen X."/>
            <person name="Luo L."/>
            <person name="Yu J."/>
            <person name="Kang L."/>
            <person name="Cui F."/>
        </authorList>
    </citation>
    <scope>NUCLEOTIDE SEQUENCE [LARGE SCALE GENOMIC DNA]</scope>
    <source>
        <strain evidence="11">Lst14</strain>
    </source>
</reference>
<dbReference type="Gene3D" id="2.130.10.10">
    <property type="entry name" value="YVTN repeat-like/Quinoprotein amine dehydrogenase"/>
    <property type="match status" value="1"/>
</dbReference>
<evidence type="ECO:0000256" key="1">
    <source>
        <dbReference type="ARBA" id="ARBA00004604"/>
    </source>
</evidence>
<keyword evidence="4 8" id="KW-0853">WD repeat</keyword>
<evidence type="ECO:0000256" key="7">
    <source>
        <dbReference type="ARBA" id="ARBA00023242"/>
    </source>
</evidence>
<dbReference type="Proteomes" id="UP000291343">
    <property type="component" value="Unassembled WGS sequence"/>
</dbReference>
<feature type="domain" description="WD repeat-containing protein 75 second beta-propeller" evidence="10">
    <location>
        <begin position="254"/>
        <end position="336"/>
    </location>
</feature>
<dbReference type="InterPro" id="IPR036322">
    <property type="entry name" value="WD40_repeat_dom_sf"/>
</dbReference>
<dbReference type="GO" id="GO:0003723">
    <property type="term" value="F:RNA binding"/>
    <property type="evidence" value="ECO:0007669"/>
    <property type="project" value="InterPro"/>
</dbReference>
<organism evidence="11 12">
    <name type="scientific">Laodelphax striatellus</name>
    <name type="common">Small brown planthopper</name>
    <name type="synonym">Delphax striatella</name>
    <dbReference type="NCBI Taxonomy" id="195883"/>
    <lineage>
        <taxon>Eukaryota</taxon>
        <taxon>Metazoa</taxon>
        <taxon>Ecdysozoa</taxon>
        <taxon>Arthropoda</taxon>
        <taxon>Hexapoda</taxon>
        <taxon>Insecta</taxon>
        <taxon>Pterygota</taxon>
        <taxon>Neoptera</taxon>
        <taxon>Paraneoptera</taxon>
        <taxon>Hemiptera</taxon>
        <taxon>Auchenorrhyncha</taxon>
        <taxon>Fulgoroidea</taxon>
        <taxon>Delphacidae</taxon>
        <taxon>Criomorphinae</taxon>
        <taxon>Laodelphax</taxon>
    </lineage>
</organism>
<evidence type="ECO:0000259" key="10">
    <source>
        <dbReference type="Pfam" id="PF23769"/>
    </source>
</evidence>
<keyword evidence="7" id="KW-0539">Nucleus</keyword>
<comment type="caution">
    <text evidence="11">The sequence shown here is derived from an EMBL/GenBank/DDBJ whole genome shotgun (WGS) entry which is preliminary data.</text>
</comment>
<dbReference type="SMR" id="A0A482WH87"/>
<gene>
    <name evidence="11" type="ORF">LSTR_LSTR009978</name>
</gene>
<dbReference type="InterPro" id="IPR015943">
    <property type="entry name" value="WD40/YVTN_repeat-like_dom_sf"/>
</dbReference>
<evidence type="ECO:0000313" key="11">
    <source>
        <dbReference type="EMBL" id="RZF32863.1"/>
    </source>
</evidence>
<keyword evidence="12" id="KW-1185">Reference proteome</keyword>
<dbReference type="STRING" id="195883.A0A482WH87"/>
<dbReference type="GO" id="GO:0045943">
    <property type="term" value="P:positive regulation of transcription by RNA polymerase I"/>
    <property type="evidence" value="ECO:0007669"/>
    <property type="project" value="InterPro"/>
</dbReference>
<evidence type="ECO:0000256" key="9">
    <source>
        <dbReference type="SAM" id="MobiDB-lite"/>
    </source>
</evidence>
<dbReference type="InterPro" id="IPR057644">
    <property type="entry name" value="Beta-prop_WDR75_2nd"/>
</dbReference>
<dbReference type="InterPro" id="IPR001680">
    <property type="entry name" value="WD40_rpt"/>
</dbReference>
<dbReference type="EMBL" id="QKKF02035859">
    <property type="protein sequence ID" value="RZF32863.1"/>
    <property type="molecule type" value="Genomic_DNA"/>
</dbReference>
<keyword evidence="3" id="KW-0698">rRNA processing</keyword>
<dbReference type="InParanoid" id="A0A482WH87"/>
<proteinExistence type="predicted"/>